<evidence type="ECO:0000313" key="4">
    <source>
        <dbReference type="EMBL" id="EFI91317.1"/>
    </source>
</evidence>
<dbReference type="InterPro" id="IPR013120">
    <property type="entry name" value="FAR_NAD-bd"/>
</dbReference>
<dbReference type="Gene3D" id="3.40.50.720">
    <property type="entry name" value="NAD(P)-binding Rossmann-like Domain"/>
    <property type="match status" value="1"/>
</dbReference>
<dbReference type="VEuPathDB" id="FungiDB:SCHCODRAFT_02694217"/>
<dbReference type="HOGENOM" id="CLU_002220_4_1_1"/>
<evidence type="ECO:0000256" key="1">
    <source>
        <dbReference type="ARBA" id="ARBA00022450"/>
    </source>
</evidence>
<dbReference type="EMBL" id="GL377318">
    <property type="protein sequence ID" value="EFI91317.1"/>
    <property type="molecule type" value="Genomic_DNA"/>
</dbReference>
<dbReference type="Pfam" id="PF07993">
    <property type="entry name" value="NAD_binding_4"/>
    <property type="match status" value="1"/>
</dbReference>
<dbReference type="KEGG" id="scm:SCHCO_02694217"/>
<dbReference type="SUPFAM" id="SSF51735">
    <property type="entry name" value="NAD(P)-binding Rossmann-fold domains"/>
    <property type="match status" value="1"/>
</dbReference>
<proteinExistence type="predicted"/>
<dbReference type="InParanoid" id="D8QLB3"/>
<sequence length="426" mass="46817">MKHSTQTAEDAVIAMAAKYSEGLRGYIDSSTLPRYVPPAIQSPLALPVAVLLTGSTGNLGTYLLLELLGDPRVNRVYTLDRAGKAAVIERQLASFADKGLDPIILASSKLVVLEGDAYAENLGQTKEVYADLLDEVSVIIHAAWRLNWNAGLDAFEPNVRATRALVDFARMARHADGIRFLFTSSIGSAHSWDAAARGPVPEELIEDPAVCIGGNGYGQSKYVAERVLAASGITFSSVRIGQASGGMPRGAWATSAWFPTLVKLSLHLGALPSDEQPVAWLPMDVVAKITVDLVFSKMPLPPSLGIAHPRPIPWSQMINYVQLSLKRVTHRNLRIISFHEWMIRLEAAALQSSVDARDSRDTNLFWFFRQVCTGEAFLRRFATANAESLSETLRNTRTLKQRDADAWVDYWAQRGLFKAKNSRTNL</sequence>
<organism evidence="5">
    <name type="scientific">Schizophyllum commune (strain H4-8 / FGSC 9210)</name>
    <name type="common">Split gill fungus</name>
    <dbReference type="NCBI Taxonomy" id="578458"/>
    <lineage>
        <taxon>Eukaryota</taxon>
        <taxon>Fungi</taxon>
        <taxon>Dikarya</taxon>
        <taxon>Basidiomycota</taxon>
        <taxon>Agaricomycotina</taxon>
        <taxon>Agaricomycetes</taxon>
        <taxon>Agaricomycetidae</taxon>
        <taxon>Agaricales</taxon>
        <taxon>Schizophyllaceae</taxon>
        <taxon>Schizophyllum</taxon>
    </lineage>
</organism>
<evidence type="ECO:0000256" key="2">
    <source>
        <dbReference type="ARBA" id="ARBA00022553"/>
    </source>
</evidence>
<dbReference type="InterPro" id="IPR051414">
    <property type="entry name" value="Adenylate-forming_Reductase"/>
</dbReference>
<dbReference type="AlphaFoldDB" id="D8QLB3"/>
<feature type="domain" description="Thioester reductase (TE)" evidence="3">
    <location>
        <begin position="52"/>
        <end position="289"/>
    </location>
</feature>
<dbReference type="GeneID" id="9589131"/>
<dbReference type="STRING" id="578458.D8QLB3"/>
<name>D8QLB3_SCHCM</name>
<dbReference type="OMA" id="HDFINLM"/>
<dbReference type="eggNOG" id="KOG1178">
    <property type="taxonomic scope" value="Eukaryota"/>
</dbReference>
<evidence type="ECO:0000259" key="3">
    <source>
        <dbReference type="Pfam" id="PF07993"/>
    </source>
</evidence>
<dbReference type="RefSeq" id="XP_003026220.1">
    <property type="nucleotide sequence ID" value="XM_003026174.1"/>
</dbReference>
<keyword evidence="1" id="KW-0596">Phosphopantetheine</keyword>
<dbReference type="InterPro" id="IPR036291">
    <property type="entry name" value="NAD(P)-bd_dom_sf"/>
</dbReference>
<keyword evidence="2" id="KW-0597">Phosphoprotein</keyword>
<keyword evidence="5" id="KW-1185">Reference proteome</keyword>
<protein>
    <recommendedName>
        <fullName evidence="3">Thioester reductase (TE) domain-containing protein</fullName>
    </recommendedName>
</protein>
<dbReference type="Proteomes" id="UP000007431">
    <property type="component" value="Unassembled WGS sequence"/>
</dbReference>
<dbReference type="OrthoDB" id="429813at2759"/>
<dbReference type="PANTHER" id="PTHR43439:SF2">
    <property type="entry name" value="ENZYME, PUTATIVE (JCVI)-RELATED"/>
    <property type="match status" value="1"/>
</dbReference>
<accession>D8QLB3</accession>
<dbReference type="PANTHER" id="PTHR43439">
    <property type="entry name" value="PHENYLACETATE-COENZYME A LIGASE"/>
    <property type="match status" value="1"/>
</dbReference>
<gene>
    <name evidence="4" type="ORF">SCHCODRAFT_238686</name>
</gene>
<reference evidence="4 5" key="1">
    <citation type="journal article" date="2010" name="Nat. Biotechnol.">
        <title>Genome sequence of the model mushroom Schizophyllum commune.</title>
        <authorList>
            <person name="Ohm R.A."/>
            <person name="de Jong J.F."/>
            <person name="Lugones L.G."/>
            <person name="Aerts A."/>
            <person name="Kothe E."/>
            <person name="Stajich J.E."/>
            <person name="de Vries R.P."/>
            <person name="Record E."/>
            <person name="Levasseur A."/>
            <person name="Baker S.E."/>
            <person name="Bartholomew K.A."/>
            <person name="Coutinho P.M."/>
            <person name="Erdmann S."/>
            <person name="Fowler T.J."/>
            <person name="Gathman A.C."/>
            <person name="Lombard V."/>
            <person name="Henrissat B."/>
            <person name="Knabe N."/>
            <person name="Kuees U."/>
            <person name="Lilly W.W."/>
            <person name="Lindquist E."/>
            <person name="Lucas S."/>
            <person name="Magnuson J.K."/>
            <person name="Piumi F."/>
            <person name="Raudaskoski M."/>
            <person name="Salamov A."/>
            <person name="Schmutz J."/>
            <person name="Schwarze F.W.M.R."/>
            <person name="vanKuyk P.A."/>
            <person name="Horton J.S."/>
            <person name="Grigoriev I.V."/>
            <person name="Woesten H.A.B."/>
        </authorList>
    </citation>
    <scope>NUCLEOTIDE SEQUENCE [LARGE SCALE GENOMIC DNA]</scope>
    <source>
        <strain evidence="5">H4-8 / FGSC 9210</strain>
    </source>
</reference>
<evidence type="ECO:0000313" key="5">
    <source>
        <dbReference type="Proteomes" id="UP000007431"/>
    </source>
</evidence>